<dbReference type="SUPFAM" id="SSF53474">
    <property type="entry name" value="alpha/beta-Hydrolases"/>
    <property type="match status" value="1"/>
</dbReference>
<keyword evidence="1" id="KW-0378">Hydrolase</keyword>
<organism evidence="3 4">
    <name type="scientific">Rhizorhabdus histidinilytica</name>
    <dbReference type="NCBI Taxonomy" id="439228"/>
    <lineage>
        <taxon>Bacteria</taxon>
        <taxon>Pseudomonadati</taxon>
        <taxon>Pseudomonadota</taxon>
        <taxon>Alphaproteobacteria</taxon>
        <taxon>Sphingomonadales</taxon>
        <taxon>Sphingomonadaceae</taxon>
        <taxon>Rhizorhabdus</taxon>
    </lineage>
</organism>
<dbReference type="Pfam" id="PF08530">
    <property type="entry name" value="PepX_C"/>
    <property type="match status" value="1"/>
</dbReference>
<dbReference type="NCBIfam" id="TIGR00976">
    <property type="entry name" value="CocE_NonD"/>
    <property type="match status" value="1"/>
</dbReference>
<dbReference type="Gene3D" id="2.60.120.260">
    <property type="entry name" value="Galactose-binding domain-like"/>
    <property type="match status" value="1"/>
</dbReference>
<evidence type="ECO:0000256" key="1">
    <source>
        <dbReference type="ARBA" id="ARBA00022801"/>
    </source>
</evidence>
<dbReference type="InterPro" id="IPR050585">
    <property type="entry name" value="Xaa-Pro_dipeptidyl-ppase/CocE"/>
</dbReference>
<feature type="domain" description="Xaa-Pro dipeptidyl-peptidase C-terminal" evidence="2">
    <location>
        <begin position="321"/>
        <end position="575"/>
    </location>
</feature>
<dbReference type="GO" id="GO:0008239">
    <property type="term" value="F:dipeptidyl-peptidase activity"/>
    <property type="evidence" value="ECO:0007669"/>
    <property type="project" value="InterPro"/>
</dbReference>
<dbReference type="AlphaFoldDB" id="A0A1T5ELT6"/>
<sequence length="582" mass="65404">MSVRLRKSEIVDGMRIDWDVEIPLSDGGFLRADIYRPIVEGRHPVLMTHGPYAKGLHFEDGFPGAFAGLLRDHPEVARESSTRYFNFETADPERWVPNGYICIRVDSRGAGCSPGVIDFFSPRETQDFYECIEWAGGQPWSNGRIGLLGISYYAANQWQVAALRPPHLAAICPFEGFTDFYRDLVRHGGMLSSFMIRWYPNQVLNVQYGLGERGRISRFAGTPIGGPETLDEAELAANRIDIKATLLAHPLIDEYFEARIPDLSRIEVPVLSMGNWGGMGVHLRGNVDGYVRAGSERKWLEMHGLEHWTEFYTDYGVDLQRRFFDHFLKGIDNGWDREPPLQLQIRHVDGYRKRKEAEWPLARTEWTRFYLDAADKGLAPSDNGGAPAEASFRATSDELIFATAPFARETEITGPVAAKLFVASSTIDADLLLTLRLFDPDDKEVLFVGAVDPNVPLTQGWLRASHRKLDPARSLPWRPFHTHDEVQPLEPGSIYELDVEIWPTCIVVPEGYRLKLTVSGHDFDHGLPEPMPQIYGVSQRGSSVMLHDEPADRPADIFGGVTTLYSGGDHASYLLLPIIPKA</sequence>
<dbReference type="InterPro" id="IPR008979">
    <property type="entry name" value="Galactose-bd-like_sf"/>
</dbReference>
<dbReference type="RefSeq" id="WP_217699581.1">
    <property type="nucleotide sequence ID" value="NZ_FUYM01000007.1"/>
</dbReference>
<evidence type="ECO:0000313" key="3">
    <source>
        <dbReference type="EMBL" id="SKB84610.1"/>
    </source>
</evidence>
<dbReference type="InterPro" id="IPR029058">
    <property type="entry name" value="AB_hydrolase_fold"/>
</dbReference>
<evidence type="ECO:0000313" key="4">
    <source>
        <dbReference type="Proteomes" id="UP000189818"/>
    </source>
</evidence>
<dbReference type="InterPro" id="IPR000383">
    <property type="entry name" value="Xaa-Pro-like_dom"/>
</dbReference>
<dbReference type="Gene3D" id="1.10.3020.20">
    <property type="match status" value="1"/>
</dbReference>
<dbReference type="Pfam" id="PF02129">
    <property type="entry name" value="Peptidase_S15"/>
    <property type="match status" value="1"/>
</dbReference>
<dbReference type="Proteomes" id="UP000189818">
    <property type="component" value="Unassembled WGS sequence"/>
</dbReference>
<dbReference type="InterPro" id="IPR013736">
    <property type="entry name" value="Xaa-Pro_dipept_C"/>
</dbReference>
<accession>A0A1T5ELT6</accession>
<proteinExistence type="predicted"/>
<evidence type="ECO:0000259" key="2">
    <source>
        <dbReference type="SMART" id="SM00939"/>
    </source>
</evidence>
<dbReference type="EMBL" id="FUYM01000007">
    <property type="protein sequence ID" value="SKB84610.1"/>
    <property type="molecule type" value="Genomic_DNA"/>
</dbReference>
<dbReference type="PANTHER" id="PTHR43056">
    <property type="entry name" value="PEPTIDASE S9 PROLYL OLIGOPEPTIDASE"/>
    <property type="match status" value="1"/>
</dbReference>
<dbReference type="PANTHER" id="PTHR43056:SF10">
    <property type="entry name" value="COCE_NOND FAMILY, PUTATIVE (AFU_ORTHOLOGUE AFUA_7G00600)-RELATED"/>
    <property type="match status" value="1"/>
</dbReference>
<dbReference type="SMART" id="SM00939">
    <property type="entry name" value="PepX_C"/>
    <property type="match status" value="1"/>
</dbReference>
<dbReference type="SUPFAM" id="SSF49785">
    <property type="entry name" value="Galactose-binding domain-like"/>
    <property type="match status" value="1"/>
</dbReference>
<dbReference type="InterPro" id="IPR005674">
    <property type="entry name" value="CocE/Ser_esterase"/>
</dbReference>
<dbReference type="STRING" id="439228.SAMN06295920_10765"/>
<name>A0A1T5ELT6_9SPHN</name>
<dbReference type="Gene3D" id="3.40.50.1820">
    <property type="entry name" value="alpha/beta hydrolase"/>
    <property type="match status" value="1"/>
</dbReference>
<reference evidence="4" key="1">
    <citation type="submission" date="2017-02" db="EMBL/GenBank/DDBJ databases">
        <authorList>
            <person name="Varghese N."/>
            <person name="Submissions S."/>
        </authorList>
    </citation>
    <scope>NUCLEOTIDE SEQUENCE [LARGE SCALE GENOMIC DNA]</scope>
    <source>
        <strain evidence="4">UM2</strain>
    </source>
</reference>
<gene>
    <name evidence="3" type="ORF">SAMN06295920_10765</name>
</gene>
<keyword evidence="4" id="KW-1185">Reference proteome</keyword>
<protein>
    <recommendedName>
        <fullName evidence="2">Xaa-Pro dipeptidyl-peptidase C-terminal domain-containing protein</fullName>
    </recommendedName>
</protein>